<name>A0A7R9H3K5_TIMPO</name>
<feature type="transmembrane region" description="Helical" evidence="6">
    <location>
        <begin position="131"/>
        <end position="150"/>
    </location>
</feature>
<dbReference type="GO" id="GO:0030003">
    <property type="term" value="P:intracellular monoatomic cation homeostasis"/>
    <property type="evidence" value="ECO:0007669"/>
    <property type="project" value="TreeGrafter"/>
</dbReference>
<proteinExistence type="inferred from homology"/>
<dbReference type="EMBL" id="OD002950">
    <property type="protein sequence ID" value="CAD7406646.1"/>
    <property type="molecule type" value="Genomic_DNA"/>
</dbReference>
<evidence type="ECO:0000313" key="7">
    <source>
        <dbReference type="EMBL" id="CAD7406646.1"/>
    </source>
</evidence>
<comment type="similarity">
    <text evidence="2">Belongs to the ZIP transporter (TC 2.A.5) family.</text>
</comment>
<evidence type="ECO:0000256" key="5">
    <source>
        <dbReference type="ARBA" id="ARBA00023136"/>
    </source>
</evidence>
<dbReference type="Pfam" id="PF02535">
    <property type="entry name" value="Zip"/>
    <property type="match status" value="1"/>
</dbReference>
<evidence type="ECO:0000256" key="2">
    <source>
        <dbReference type="ARBA" id="ARBA00006939"/>
    </source>
</evidence>
<keyword evidence="4 6" id="KW-1133">Transmembrane helix</keyword>
<dbReference type="InterPro" id="IPR003689">
    <property type="entry name" value="ZIP"/>
</dbReference>
<evidence type="ECO:0000256" key="4">
    <source>
        <dbReference type="ARBA" id="ARBA00022989"/>
    </source>
</evidence>
<dbReference type="GO" id="GO:0005385">
    <property type="term" value="F:zinc ion transmembrane transporter activity"/>
    <property type="evidence" value="ECO:0007669"/>
    <property type="project" value="TreeGrafter"/>
</dbReference>
<accession>A0A7R9H3K5</accession>
<comment type="subcellular location">
    <subcellularLocation>
        <location evidence="1">Membrane</location>
        <topology evidence="1">Multi-pass membrane protein</topology>
    </subcellularLocation>
</comment>
<evidence type="ECO:0000256" key="1">
    <source>
        <dbReference type="ARBA" id="ARBA00004141"/>
    </source>
</evidence>
<evidence type="ECO:0000256" key="6">
    <source>
        <dbReference type="SAM" id="Phobius"/>
    </source>
</evidence>
<reference evidence="7" key="1">
    <citation type="submission" date="2020-11" db="EMBL/GenBank/DDBJ databases">
        <authorList>
            <person name="Tran Van P."/>
        </authorList>
    </citation>
    <scope>NUCLEOTIDE SEQUENCE</scope>
</reference>
<organism evidence="7">
    <name type="scientific">Timema poppense</name>
    <name type="common">Walking stick</name>
    <dbReference type="NCBI Taxonomy" id="170557"/>
    <lineage>
        <taxon>Eukaryota</taxon>
        <taxon>Metazoa</taxon>
        <taxon>Ecdysozoa</taxon>
        <taxon>Arthropoda</taxon>
        <taxon>Hexapoda</taxon>
        <taxon>Insecta</taxon>
        <taxon>Pterygota</taxon>
        <taxon>Neoptera</taxon>
        <taxon>Polyneoptera</taxon>
        <taxon>Phasmatodea</taxon>
        <taxon>Timematodea</taxon>
        <taxon>Timematoidea</taxon>
        <taxon>Timematidae</taxon>
        <taxon>Timema</taxon>
    </lineage>
</organism>
<dbReference type="GO" id="GO:0071578">
    <property type="term" value="P:zinc ion import across plasma membrane"/>
    <property type="evidence" value="ECO:0007669"/>
    <property type="project" value="TreeGrafter"/>
</dbReference>
<feature type="transmembrane region" description="Helical" evidence="6">
    <location>
        <begin position="162"/>
        <end position="183"/>
    </location>
</feature>
<sequence length="300" mass="33394">MSEIVSHVHHNVKTRTQVLTHSAPLLDCLLSHLSGLALHSARWNVPHPFAMRGGPSLLVSQTSRDQLTFLLSEQNSTNRSSVVSPVNERPPLAKVWGFGLLAVGIISLSGLFGGIFLPFLDTKFYSTLMRLLLGLAAGSLTATSTLQLIPEAFRLMDYIDNYIDTSLCMLGSVWALYLFEVFFRIMLHDNKADIVEKVESDGSRTVKNETQLEEEGLLKTTVADNTNSTSKSAIMQKSFVQPMSYYVVHKFLGWLSVFVPQTFLYTWKHVEGPLTMFTPYPVVLPLFLQASPNPLLTSSL</sequence>
<keyword evidence="5 6" id="KW-0472">Membrane</keyword>
<dbReference type="InterPro" id="IPR050799">
    <property type="entry name" value="ZIP_Transporter"/>
</dbReference>
<gene>
    <name evidence="7" type="ORF">TPSB3V08_LOCUS5518</name>
</gene>
<dbReference type="PANTHER" id="PTHR12191">
    <property type="entry name" value="SOLUTE CARRIER FAMILY 39"/>
    <property type="match status" value="1"/>
</dbReference>
<feature type="transmembrane region" description="Helical" evidence="6">
    <location>
        <begin position="95"/>
        <end position="119"/>
    </location>
</feature>
<keyword evidence="3 6" id="KW-0812">Transmembrane</keyword>
<dbReference type="GO" id="GO:0140410">
    <property type="term" value="F:monoatomic cation:bicarbonate symporter activity"/>
    <property type="evidence" value="ECO:0007669"/>
    <property type="project" value="TreeGrafter"/>
</dbReference>
<dbReference type="PANTHER" id="PTHR12191:SF37">
    <property type="entry name" value="ZINC TRANSPORTER FOI"/>
    <property type="match status" value="1"/>
</dbReference>
<evidence type="ECO:0000256" key="3">
    <source>
        <dbReference type="ARBA" id="ARBA00022692"/>
    </source>
</evidence>
<protein>
    <submittedName>
        <fullName evidence="7">Uncharacterized protein</fullName>
    </submittedName>
</protein>
<dbReference type="AlphaFoldDB" id="A0A7R9H3K5"/>
<dbReference type="GO" id="GO:0005886">
    <property type="term" value="C:plasma membrane"/>
    <property type="evidence" value="ECO:0007669"/>
    <property type="project" value="TreeGrafter"/>
</dbReference>